<dbReference type="Pfam" id="PF00072">
    <property type="entry name" value="Response_reg"/>
    <property type="match status" value="1"/>
</dbReference>
<dbReference type="SUPFAM" id="SSF52172">
    <property type="entry name" value="CheY-like"/>
    <property type="match status" value="1"/>
</dbReference>
<dbReference type="SMART" id="SM00421">
    <property type="entry name" value="HTH_LUXR"/>
    <property type="match status" value="1"/>
</dbReference>
<dbReference type="SUPFAM" id="SSF46894">
    <property type="entry name" value="C-terminal effector domain of the bipartite response regulators"/>
    <property type="match status" value="1"/>
</dbReference>
<dbReference type="RefSeq" id="WP_013767863.1">
    <property type="nucleotide sequence ID" value="NC_015510.1"/>
</dbReference>
<evidence type="ECO:0000313" key="5">
    <source>
        <dbReference type="EMBL" id="AEE53333.1"/>
    </source>
</evidence>
<dbReference type="InterPro" id="IPR039420">
    <property type="entry name" value="WalR-like"/>
</dbReference>
<dbReference type="InterPro" id="IPR000792">
    <property type="entry name" value="Tscrpt_reg_LuxR_C"/>
</dbReference>
<dbReference type="Pfam" id="PF00196">
    <property type="entry name" value="GerE"/>
    <property type="match status" value="1"/>
</dbReference>
<dbReference type="HOGENOM" id="CLU_000445_90_10_10"/>
<feature type="modified residue" description="4-aspartylphosphate" evidence="3">
    <location>
        <position position="60"/>
    </location>
</feature>
<gene>
    <name evidence="5" type="ordered locus">Halhy_5508</name>
</gene>
<dbReference type="SMART" id="SM00448">
    <property type="entry name" value="REC"/>
    <property type="match status" value="1"/>
</dbReference>
<dbReference type="PANTHER" id="PTHR43214">
    <property type="entry name" value="TWO-COMPONENT RESPONSE REGULATOR"/>
    <property type="match status" value="1"/>
</dbReference>
<dbReference type="InterPro" id="IPR016032">
    <property type="entry name" value="Sig_transdc_resp-reg_C-effctor"/>
</dbReference>
<dbReference type="CDD" id="cd17535">
    <property type="entry name" value="REC_NarL-like"/>
    <property type="match status" value="1"/>
</dbReference>
<dbReference type="PROSITE" id="PS50110">
    <property type="entry name" value="RESPONSE_REGULATORY"/>
    <property type="match status" value="1"/>
</dbReference>
<dbReference type="KEGG" id="hhy:Halhy_5508"/>
<dbReference type="STRING" id="760192.Halhy_5508"/>
<dbReference type="eggNOG" id="COG2197">
    <property type="taxonomic scope" value="Bacteria"/>
</dbReference>
<organism evidence="5 6">
    <name type="scientific">Haliscomenobacter hydrossis (strain ATCC 27775 / DSM 1100 / LMG 10767 / O)</name>
    <dbReference type="NCBI Taxonomy" id="760192"/>
    <lineage>
        <taxon>Bacteria</taxon>
        <taxon>Pseudomonadati</taxon>
        <taxon>Bacteroidota</taxon>
        <taxon>Saprospiria</taxon>
        <taxon>Saprospirales</taxon>
        <taxon>Haliscomenobacteraceae</taxon>
        <taxon>Haliscomenobacter</taxon>
    </lineage>
</organism>
<protein>
    <submittedName>
        <fullName evidence="5">Two component transcriptional regulator, LuxR family</fullName>
    </submittedName>
</protein>
<dbReference type="GO" id="GO:0006355">
    <property type="term" value="P:regulation of DNA-templated transcription"/>
    <property type="evidence" value="ECO:0007669"/>
    <property type="project" value="InterPro"/>
</dbReference>
<accession>F4KSD0</accession>
<evidence type="ECO:0000259" key="4">
    <source>
        <dbReference type="PROSITE" id="PS50110"/>
    </source>
</evidence>
<dbReference type="Gene3D" id="3.40.50.2300">
    <property type="match status" value="1"/>
</dbReference>
<dbReference type="Proteomes" id="UP000008461">
    <property type="component" value="Chromosome"/>
</dbReference>
<sequence length="212" mass="24218">MSTELKKIRVIVVEDEDQTRDLLSVIFSRDKQIELLASFNNAEDAVVNILEHQPDVVIMDIGLPEMSGIAGMVKIKEIFPNMYFIMYTIFEDQSLIDAIVAGADGYILKRESTDALVDAIKTILDGGLVMSSYITRKAMEYFIQKRKQFKQNYSSEEIKLMKALAEGFGNKRIADQEKTTEGAIKQRLYKLFKKAQAKNRAEMVKIYLENIE</sequence>
<reference key="2">
    <citation type="submission" date="2011-04" db="EMBL/GenBank/DDBJ databases">
        <title>Complete sequence of chromosome of Haliscomenobacter hydrossis DSM 1100.</title>
        <authorList>
            <consortium name="US DOE Joint Genome Institute (JGI-PGF)"/>
            <person name="Lucas S."/>
            <person name="Han J."/>
            <person name="Lapidus A."/>
            <person name="Bruce D."/>
            <person name="Goodwin L."/>
            <person name="Pitluck S."/>
            <person name="Peters L."/>
            <person name="Kyrpides N."/>
            <person name="Mavromatis K."/>
            <person name="Ivanova N."/>
            <person name="Ovchinnikova G."/>
            <person name="Pagani I."/>
            <person name="Daligault H."/>
            <person name="Detter J.C."/>
            <person name="Han C."/>
            <person name="Land M."/>
            <person name="Hauser L."/>
            <person name="Markowitz V."/>
            <person name="Cheng J.-F."/>
            <person name="Hugenholtz P."/>
            <person name="Woyke T."/>
            <person name="Wu D."/>
            <person name="Verbarg S."/>
            <person name="Frueling A."/>
            <person name="Brambilla E."/>
            <person name="Klenk H.-P."/>
            <person name="Eisen J.A."/>
        </authorList>
    </citation>
    <scope>NUCLEOTIDE SEQUENCE</scope>
    <source>
        <strain>DSM 1100</strain>
    </source>
</reference>
<dbReference type="GO" id="GO:0000160">
    <property type="term" value="P:phosphorelay signal transduction system"/>
    <property type="evidence" value="ECO:0007669"/>
    <property type="project" value="InterPro"/>
</dbReference>
<dbReference type="EMBL" id="CP002691">
    <property type="protein sequence ID" value="AEE53333.1"/>
    <property type="molecule type" value="Genomic_DNA"/>
</dbReference>
<dbReference type="InterPro" id="IPR058245">
    <property type="entry name" value="NreC/VraR/RcsB-like_REC"/>
</dbReference>
<proteinExistence type="predicted"/>
<keyword evidence="1 3" id="KW-0597">Phosphoprotein</keyword>
<keyword evidence="2" id="KW-0238">DNA-binding</keyword>
<evidence type="ECO:0000313" key="6">
    <source>
        <dbReference type="Proteomes" id="UP000008461"/>
    </source>
</evidence>
<dbReference type="GO" id="GO:0003677">
    <property type="term" value="F:DNA binding"/>
    <property type="evidence" value="ECO:0007669"/>
    <property type="project" value="UniProtKB-KW"/>
</dbReference>
<evidence type="ECO:0000256" key="2">
    <source>
        <dbReference type="ARBA" id="ARBA00023125"/>
    </source>
</evidence>
<dbReference type="AlphaFoldDB" id="F4KSD0"/>
<keyword evidence="6" id="KW-1185">Reference proteome</keyword>
<name>F4KSD0_HALH1</name>
<reference evidence="5 6" key="1">
    <citation type="journal article" date="2011" name="Stand. Genomic Sci.">
        <title>Complete genome sequence of Haliscomenobacter hydrossis type strain (O).</title>
        <authorList>
            <consortium name="US DOE Joint Genome Institute (JGI-PGF)"/>
            <person name="Daligault H."/>
            <person name="Lapidus A."/>
            <person name="Zeytun A."/>
            <person name="Nolan M."/>
            <person name="Lucas S."/>
            <person name="Del Rio T.G."/>
            <person name="Tice H."/>
            <person name="Cheng J.F."/>
            <person name="Tapia R."/>
            <person name="Han C."/>
            <person name="Goodwin L."/>
            <person name="Pitluck S."/>
            <person name="Liolios K."/>
            <person name="Pagani I."/>
            <person name="Ivanova N."/>
            <person name="Huntemann M."/>
            <person name="Mavromatis K."/>
            <person name="Mikhailova N."/>
            <person name="Pati A."/>
            <person name="Chen A."/>
            <person name="Palaniappan K."/>
            <person name="Land M."/>
            <person name="Hauser L."/>
            <person name="Brambilla E.M."/>
            <person name="Rohde M."/>
            <person name="Verbarg S."/>
            <person name="Goker M."/>
            <person name="Bristow J."/>
            <person name="Eisen J.A."/>
            <person name="Markowitz V."/>
            <person name="Hugenholtz P."/>
            <person name="Kyrpides N.C."/>
            <person name="Klenk H.P."/>
            <person name="Woyke T."/>
        </authorList>
    </citation>
    <scope>NUCLEOTIDE SEQUENCE [LARGE SCALE GENOMIC DNA]</scope>
    <source>
        <strain evidence="6">ATCC 27775 / DSM 1100 / LMG 10767 / O</strain>
    </source>
</reference>
<evidence type="ECO:0000256" key="1">
    <source>
        <dbReference type="ARBA" id="ARBA00022553"/>
    </source>
</evidence>
<feature type="domain" description="Response regulatory" evidence="4">
    <location>
        <begin position="9"/>
        <end position="124"/>
    </location>
</feature>
<dbReference type="InterPro" id="IPR001789">
    <property type="entry name" value="Sig_transdc_resp-reg_receiver"/>
</dbReference>
<dbReference type="InterPro" id="IPR011006">
    <property type="entry name" value="CheY-like_superfamily"/>
</dbReference>
<dbReference type="OrthoDB" id="9797341at2"/>
<evidence type="ECO:0000256" key="3">
    <source>
        <dbReference type="PROSITE-ProRule" id="PRU00169"/>
    </source>
</evidence>